<evidence type="ECO:0000256" key="7">
    <source>
        <dbReference type="ARBA" id="ARBA00022989"/>
    </source>
</evidence>
<keyword evidence="15" id="KW-1185">Reference proteome</keyword>
<dbReference type="SUPFAM" id="SSF57997">
    <property type="entry name" value="Tropomyosin"/>
    <property type="match status" value="1"/>
</dbReference>
<dbReference type="AlphaFoldDB" id="A0A1Y6CP03"/>
<reference evidence="14 15" key="1">
    <citation type="submission" date="2017-04" db="EMBL/GenBank/DDBJ databases">
        <authorList>
            <person name="Afonso C.L."/>
            <person name="Miller P.J."/>
            <person name="Scott M.A."/>
            <person name="Spackman E."/>
            <person name="Goraichik I."/>
            <person name="Dimitrov K.M."/>
            <person name="Suarez D.L."/>
            <person name="Swayne D.E."/>
        </authorList>
    </citation>
    <scope>NUCLEOTIDE SEQUENCE [LARGE SCALE GENOMIC DNA]</scope>
    <source>
        <strain evidence="14 15">USBA 355</strain>
    </source>
</reference>
<feature type="region of interest" description="Disordered" evidence="11">
    <location>
        <begin position="1"/>
        <end position="24"/>
    </location>
</feature>
<dbReference type="EMBL" id="FWZX01000024">
    <property type="protein sequence ID" value="SMF62986.1"/>
    <property type="molecule type" value="Genomic_DNA"/>
</dbReference>
<evidence type="ECO:0000256" key="8">
    <source>
        <dbReference type="ARBA" id="ARBA00023136"/>
    </source>
</evidence>
<evidence type="ECO:0000259" key="13">
    <source>
        <dbReference type="Pfam" id="PF26002"/>
    </source>
</evidence>
<dbReference type="RefSeq" id="WP_085125111.1">
    <property type="nucleotide sequence ID" value="NZ_FWZX01000024.1"/>
</dbReference>
<name>A0A1Y6CP03_9PROT</name>
<dbReference type="GO" id="GO:0015031">
    <property type="term" value="P:protein transport"/>
    <property type="evidence" value="ECO:0007669"/>
    <property type="project" value="InterPro"/>
</dbReference>
<feature type="compositionally biased region" description="Basic and acidic residues" evidence="11">
    <location>
        <begin position="1"/>
        <end position="19"/>
    </location>
</feature>
<evidence type="ECO:0000256" key="5">
    <source>
        <dbReference type="ARBA" id="ARBA00022519"/>
    </source>
</evidence>
<dbReference type="InterPro" id="IPR050739">
    <property type="entry name" value="MFP"/>
</dbReference>
<keyword evidence="4 9" id="KW-1003">Cell membrane</keyword>
<gene>
    <name evidence="14" type="ORF">SAMN05428998_12461</name>
</gene>
<evidence type="ECO:0000256" key="1">
    <source>
        <dbReference type="ARBA" id="ARBA00004377"/>
    </source>
</evidence>
<dbReference type="Proteomes" id="UP000192917">
    <property type="component" value="Unassembled WGS sequence"/>
</dbReference>
<feature type="coiled-coil region" evidence="10">
    <location>
        <begin position="251"/>
        <end position="292"/>
    </location>
</feature>
<dbReference type="GO" id="GO:0005886">
    <property type="term" value="C:plasma membrane"/>
    <property type="evidence" value="ECO:0007669"/>
    <property type="project" value="UniProtKB-SubCell"/>
</dbReference>
<dbReference type="PANTHER" id="PTHR30386:SF26">
    <property type="entry name" value="TRANSPORT PROTEIN COMB"/>
    <property type="match status" value="1"/>
</dbReference>
<dbReference type="Pfam" id="PF26002">
    <property type="entry name" value="Beta-barrel_AprE"/>
    <property type="match status" value="1"/>
</dbReference>
<keyword evidence="3 9" id="KW-0813">Transport</keyword>
<dbReference type="Gene3D" id="2.40.50.100">
    <property type="match status" value="1"/>
</dbReference>
<dbReference type="Pfam" id="PF25994">
    <property type="entry name" value="HH_AprE"/>
    <property type="match status" value="1"/>
</dbReference>
<evidence type="ECO:0000256" key="4">
    <source>
        <dbReference type="ARBA" id="ARBA00022475"/>
    </source>
</evidence>
<evidence type="ECO:0000256" key="10">
    <source>
        <dbReference type="SAM" id="Coils"/>
    </source>
</evidence>
<comment type="subcellular location">
    <subcellularLocation>
        <location evidence="1 9">Cell inner membrane</location>
        <topology evidence="1 9">Single-pass membrane protein</topology>
    </subcellularLocation>
</comment>
<evidence type="ECO:0000256" key="9">
    <source>
        <dbReference type="RuleBase" id="RU365093"/>
    </source>
</evidence>
<dbReference type="Gene3D" id="2.40.30.170">
    <property type="match status" value="1"/>
</dbReference>
<dbReference type="SUPFAM" id="SSF111369">
    <property type="entry name" value="HlyD-like secretion proteins"/>
    <property type="match status" value="1"/>
</dbReference>
<proteinExistence type="inferred from homology"/>
<dbReference type="PRINTS" id="PR01490">
    <property type="entry name" value="RTXTOXIND"/>
</dbReference>
<keyword evidence="6 9" id="KW-0812">Transmembrane</keyword>
<sequence length="477" mass="52664">MSDPERKEPTFGLPVRRDSQLPAKPRGQRLPALWSEKGLRARYVDFLPDAQAVVEREHSPVARILLFVLSGLFLLFLAYISVAKVDQVATGQGVVRPFGEVKVINHPVGGRISKLYVRDGDLVNQGAPLVELDPELTRQEVGQLQTNLDDLDAQTLRLEAEATDGELQFPQALIDRRPEAVQAQINLFNARRNAIESKLATAREVVAQRQQAVAGQEQRIGPLTQSLAILRDQAKSIKALVDKGYFPAIRYQSIQRQVVEADGQRAQAESDLATARAALKEAENNLDSQRRDWQSKVLDELATAMSDREKAKTRLAQQSTALRNLVLRAPVDGVVQDLAVTSAGQSVGANQPILKVVPVGDSLIVEAKVRNADIGFIQVGMPAQVKVETYNYIKYGLLKGEVERISADAMADQKSGALYYEVEVRTRTTSLTGPGGRPLRVLPGMQTQVDFKIGRRTIFAFLTDRLRQTASEALREH</sequence>
<dbReference type="NCBIfam" id="TIGR01843">
    <property type="entry name" value="type_I_hlyD"/>
    <property type="match status" value="1"/>
</dbReference>
<dbReference type="STRING" id="560819.SAMN05428998_12461"/>
<evidence type="ECO:0000256" key="11">
    <source>
        <dbReference type="SAM" id="MobiDB-lite"/>
    </source>
</evidence>
<evidence type="ECO:0000313" key="15">
    <source>
        <dbReference type="Proteomes" id="UP000192917"/>
    </source>
</evidence>
<dbReference type="InterPro" id="IPR010129">
    <property type="entry name" value="T1SS_HlyD"/>
</dbReference>
<feature type="transmembrane region" description="Helical" evidence="9">
    <location>
        <begin position="64"/>
        <end position="82"/>
    </location>
</feature>
<keyword evidence="10" id="KW-0175">Coiled coil</keyword>
<keyword evidence="8 9" id="KW-0472">Membrane</keyword>
<evidence type="ECO:0000256" key="2">
    <source>
        <dbReference type="ARBA" id="ARBA00009477"/>
    </source>
</evidence>
<evidence type="ECO:0000256" key="3">
    <source>
        <dbReference type="ARBA" id="ARBA00022448"/>
    </source>
</evidence>
<accession>A0A1Y6CP03</accession>
<evidence type="ECO:0000256" key="6">
    <source>
        <dbReference type="ARBA" id="ARBA00022692"/>
    </source>
</evidence>
<dbReference type="InterPro" id="IPR058982">
    <property type="entry name" value="Beta-barrel_AprE"/>
</dbReference>
<feature type="domain" description="AprE-like long alpha-helical hairpin" evidence="12">
    <location>
        <begin position="138"/>
        <end position="318"/>
    </location>
</feature>
<protein>
    <recommendedName>
        <fullName evidence="9">Membrane fusion protein (MFP) family protein</fullName>
    </recommendedName>
</protein>
<keyword evidence="7 9" id="KW-1133">Transmembrane helix</keyword>
<organism evidence="14 15">
    <name type="scientific">Tistlia consotensis USBA 355</name>
    <dbReference type="NCBI Taxonomy" id="560819"/>
    <lineage>
        <taxon>Bacteria</taxon>
        <taxon>Pseudomonadati</taxon>
        <taxon>Pseudomonadota</taxon>
        <taxon>Alphaproteobacteria</taxon>
        <taxon>Rhodospirillales</taxon>
        <taxon>Rhodovibrionaceae</taxon>
        <taxon>Tistlia</taxon>
    </lineage>
</organism>
<dbReference type="InterPro" id="IPR058781">
    <property type="entry name" value="HH_AprE-like"/>
</dbReference>
<comment type="similarity">
    <text evidence="2 9">Belongs to the membrane fusion protein (MFP) (TC 8.A.1) family.</text>
</comment>
<dbReference type="PANTHER" id="PTHR30386">
    <property type="entry name" value="MEMBRANE FUSION SUBUNIT OF EMRAB-TOLC MULTIDRUG EFFLUX PUMP"/>
    <property type="match status" value="1"/>
</dbReference>
<feature type="domain" description="AprE-like beta-barrel" evidence="13">
    <location>
        <begin position="363"/>
        <end position="453"/>
    </location>
</feature>
<keyword evidence="5 9" id="KW-0997">Cell inner membrane</keyword>
<evidence type="ECO:0000313" key="14">
    <source>
        <dbReference type="EMBL" id="SMF62986.1"/>
    </source>
</evidence>
<evidence type="ECO:0000259" key="12">
    <source>
        <dbReference type="Pfam" id="PF25994"/>
    </source>
</evidence>